<accession>A0A370TJ93</accession>
<sequence>MDRRAPTSMDVRIILPEDTSSAKSSPEPPVRHCGDEIQGHLEVVCNSSFEFSIDISFEGLIRTWIAPGNENDSFKPPPTAEFQVGRIRITLLAHHKLIFGFIQKFLHETQKVFSDPSTRCYNSHLWIHRVPFRFIVPDELISPHSDIHPDFLKLSPSAKQGLVLLGFAQPSIIYLLRIKRIRTGAPVEILLGPNQQRELIVMPYTPAAPPLVIEDFPREYRPCTAKPLKQYRWGRPLGILEISSAEPSPLNILTLTPRTSTFAVLSVVFTSNSSCNLNARPSEWNFVVKQHLRSRTFYSTRRLDRMPTLAVAKADPYMRIRDEKKVSEVREYREISWRKERQPQLLEPTVSSDIEPCIWTTTLEVPIHAGKTLLPTFSNPLSAHQYTLALQLSIKGLYHGVMELVLPVQVFHYPPDDTRLRAYAEERNENLDEINPAVSRFQHGATAIYSSLRGYDTSPPPYDDL</sequence>
<dbReference type="GeneID" id="43600209"/>
<reference evidence="1 2" key="1">
    <citation type="journal article" date="2018" name="IMA Fungus">
        <title>IMA Genome-F 9: Draft genome sequence of Annulohypoxylon stygium, Aspergillus mulundensis, Berkeleyomyces basicola (syn. Thielaviopsis basicola), Ceratocystis smalleyi, two Cercospora beticola strains, Coleophoma cylindrospora, Fusarium fracticaudum, Phialophora cf. hyalina, and Morchella septimelata.</title>
        <authorList>
            <person name="Wingfield B.D."/>
            <person name="Bills G.F."/>
            <person name="Dong Y."/>
            <person name="Huang W."/>
            <person name="Nel W.J."/>
            <person name="Swalarsk-Parry B.S."/>
            <person name="Vaghefi N."/>
            <person name="Wilken P.M."/>
            <person name="An Z."/>
            <person name="de Beer Z.W."/>
            <person name="De Vos L."/>
            <person name="Chen L."/>
            <person name="Duong T.A."/>
            <person name="Gao Y."/>
            <person name="Hammerbacher A."/>
            <person name="Kikkert J.R."/>
            <person name="Li Y."/>
            <person name="Li H."/>
            <person name="Li K."/>
            <person name="Li Q."/>
            <person name="Liu X."/>
            <person name="Ma X."/>
            <person name="Naidoo K."/>
            <person name="Pethybridge S.J."/>
            <person name="Sun J."/>
            <person name="Steenkamp E.T."/>
            <person name="van der Nest M.A."/>
            <person name="van Wyk S."/>
            <person name="Wingfield M.J."/>
            <person name="Xiong C."/>
            <person name="Yue Q."/>
            <person name="Zhang X."/>
        </authorList>
    </citation>
    <scope>NUCLEOTIDE SEQUENCE [LARGE SCALE GENOMIC DNA]</scope>
    <source>
        <strain evidence="1 2">BP 5553</strain>
    </source>
</reference>
<evidence type="ECO:0000313" key="2">
    <source>
        <dbReference type="Proteomes" id="UP000254866"/>
    </source>
</evidence>
<dbReference type="Proteomes" id="UP000254866">
    <property type="component" value="Unassembled WGS sequence"/>
</dbReference>
<protein>
    <recommendedName>
        <fullName evidence="3">Arrestin-like N-terminal domain-containing protein</fullName>
    </recommendedName>
</protein>
<dbReference type="AlphaFoldDB" id="A0A370TJ93"/>
<proteinExistence type="predicted"/>
<gene>
    <name evidence="1" type="ORF">BP5553_07360</name>
</gene>
<dbReference type="EMBL" id="NPIC01000006">
    <property type="protein sequence ID" value="RDL35429.1"/>
    <property type="molecule type" value="Genomic_DNA"/>
</dbReference>
<evidence type="ECO:0008006" key="3">
    <source>
        <dbReference type="Google" id="ProtNLM"/>
    </source>
</evidence>
<comment type="caution">
    <text evidence="1">The sequence shown here is derived from an EMBL/GenBank/DDBJ whole genome shotgun (WGS) entry which is preliminary data.</text>
</comment>
<organism evidence="1 2">
    <name type="scientific">Venustampulla echinocandica</name>
    <dbReference type="NCBI Taxonomy" id="2656787"/>
    <lineage>
        <taxon>Eukaryota</taxon>
        <taxon>Fungi</taxon>
        <taxon>Dikarya</taxon>
        <taxon>Ascomycota</taxon>
        <taxon>Pezizomycotina</taxon>
        <taxon>Leotiomycetes</taxon>
        <taxon>Helotiales</taxon>
        <taxon>Pleuroascaceae</taxon>
        <taxon>Venustampulla</taxon>
    </lineage>
</organism>
<name>A0A370TJ93_9HELO</name>
<dbReference type="OrthoDB" id="2283785at2759"/>
<keyword evidence="2" id="KW-1185">Reference proteome</keyword>
<dbReference type="RefSeq" id="XP_031868252.1">
    <property type="nucleotide sequence ID" value="XM_032015983.1"/>
</dbReference>
<evidence type="ECO:0000313" key="1">
    <source>
        <dbReference type="EMBL" id="RDL35429.1"/>
    </source>
</evidence>